<dbReference type="EC" id="2.3.1.-" evidence="7"/>
<dbReference type="InterPro" id="IPR011053">
    <property type="entry name" value="Single_hybrid_motif"/>
</dbReference>
<dbReference type="InterPro" id="IPR050743">
    <property type="entry name" value="2-oxoacid_DH_E2_comp"/>
</dbReference>
<dbReference type="InterPro" id="IPR000089">
    <property type="entry name" value="Biotin_lipoyl"/>
</dbReference>
<dbReference type="InterPro" id="IPR003016">
    <property type="entry name" value="2-oxoA_DH_lipoyl-BS"/>
</dbReference>
<gene>
    <name evidence="10" type="ORF">Q9L58_003523</name>
</gene>
<feature type="domain" description="Peripheral subunit-binding (PSBD)" evidence="9">
    <location>
        <begin position="172"/>
        <end position="209"/>
    </location>
</feature>
<evidence type="ECO:0000259" key="8">
    <source>
        <dbReference type="PROSITE" id="PS50968"/>
    </source>
</evidence>
<dbReference type="SUPFAM" id="SSF47005">
    <property type="entry name" value="Peripheral subunit-binding domain of 2-oxo acid dehydrogenase complex"/>
    <property type="match status" value="1"/>
</dbReference>
<dbReference type="Pfam" id="PF00198">
    <property type="entry name" value="2-oxoacid_dh"/>
    <property type="match status" value="1"/>
</dbReference>
<evidence type="ECO:0000313" key="10">
    <source>
        <dbReference type="EMBL" id="KAL0637468.1"/>
    </source>
</evidence>
<dbReference type="PANTHER" id="PTHR43178">
    <property type="entry name" value="DIHYDROLIPOAMIDE ACETYLTRANSFERASE COMPONENT OF PYRUVATE DEHYDROGENASE COMPLEX"/>
    <property type="match status" value="1"/>
</dbReference>
<keyword evidence="11" id="KW-1185">Reference proteome</keyword>
<dbReference type="SUPFAM" id="SSF51230">
    <property type="entry name" value="Single hybrid motif"/>
    <property type="match status" value="1"/>
</dbReference>
<comment type="caution">
    <text evidence="10">The sequence shown here is derived from an EMBL/GenBank/DDBJ whole genome shotgun (WGS) entry which is preliminary data.</text>
</comment>
<organism evidence="10 11">
    <name type="scientific">Discina gigas</name>
    <dbReference type="NCBI Taxonomy" id="1032678"/>
    <lineage>
        <taxon>Eukaryota</taxon>
        <taxon>Fungi</taxon>
        <taxon>Dikarya</taxon>
        <taxon>Ascomycota</taxon>
        <taxon>Pezizomycotina</taxon>
        <taxon>Pezizomycetes</taxon>
        <taxon>Pezizales</taxon>
        <taxon>Discinaceae</taxon>
        <taxon>Discina</taxon>
    </lineage>
</organism>
<evidence type="ECO:0000256" key="1">
    <source>
        <dbReference type="ARBA" id="ARBA00001938"/>
    </source>
</evidence>
<name>A0ABR3GNF7_9PEZI</name>
<evidence type="ECO:0000256" key="5">
    <source>
        <dbReference type="ARBA" id="ARBA00022946"/>
    </source>
</evidence>
<reference evidence="10 11" key="1">
    <citation type="submission" date="2024-02" db="EMBL/GenBank/DDBJ databases">
        <title>Discinaceae phylogenomics.</title>
        <authorList>
            <person name="Dirks A.C."/>
            <person name="James T.Y."/>
        </authorList>
    </citation>
    <scope>NUCLEOTIDE SEQUENCE [LARGE SCALE GENOMIC DNA]</scope>
    <source>
        <strain evidence="10 11">ACD0624</strain>
    </source>
</reference>
<evidence type="ECO:0000256" key="2">
    <source>
        <dbReference type="ARBA" id="ARBA00007317"/>
    </source>
</evidence>
<dbReference type="PANTHER" id="PTHR43178:SF5">
    <property type="entry name" value="LIPOAMIDE ACYLTRANSFERASE COMPONENT OF BRANCHED-CHAIN ALPHA-KETO ACID DEHYDROGENASE COMPLEX, MITOCHONDRIAL"/>
    <property type="match status" value="1"/>
</dbReference>
<keyword evidence="4 7" id="KW-0450">Lipoyl</keyword>
<proteinExistence type="inferred from homology"/>
<evidence type="ECO:0000256" key="3">
    <source>
        <dbReference type="ARBA" id="ARBA00022679"/>
    </source>
</evidence>
<dbReference type="CDD" id="cd06849">
    <property type="entry name" value="lipoyl_domain"/>
    <property type="match status" value="1"/>
</dbReference>
<dbReference type="Pfam" id="PF00364">
    <property type="entry name" value="Biotin_lipoyl"/>
    <property type="match status" value="1"/>
</dbReference>
<accession>A0ABR3GNF7</accession>
<evidence type="ECO:0000256" key="7">
    <source>
        <dbReference type="RuleBase" id="RU003423"/>
    </source>
</evidence>
<sequence length="468" mass="50805">MGFGCALRSQSIRKFCSNPNKSYGSTAIKLPVLLPPRRSPLLLSTAFKEFHSSARLQAVKPFLLADIGEGIRECEVIQWFVQSGARVEQFDKLCEVQSDKASVEITSRFDGVIKKLHYEAGDMAIVGKPLVDIEVQETNDDTSQLGETELGIIPTTKRPENISQPPSRHASLATPAVRHSAREFGVDISQISGTGKDGRVLKEDVVTFMKCRDSGTTPSLPAIPTLGRALSTEEKRPLTPIQTQMFKAMTKSLSIPHFLYSDEIHLDPLIKTRAVINQSMNNDLFVQKVTFMPFIIKAVSQALDNYPLLNSRLDLSGEIPQLVMRPQHNIGIAMDTPVGLLVPNIKNVRTLSILEIAAELKRLKAAGAEGKLTPADLQGGTITVSNIGNIGGTVVAPVIVASEVAILGMGRARIVPAFDAAGTVIPKTIANLSWSADHRVVDGATLARMAAMVKAFVEEPELMLARMK</sequence>
<dbReference type="Gene3D" id="4.10.320.10">
    <property type="entry name" value="E3-binding domain"/>
    <property type="match status" value="1"/>
</dbReference>
<feature type="domain" description="Lipoyl-binding" evidence="8">
    <location>
        <begin position="59"/>
        <end position="134"/>
    </location>
</feature>
<evidence type="ECO:0000256" key="4">
    <source>
        <dbReference type="ARBA" id="ARBA00022823"/>
    </source>
</evidence>
<dbReference type="InterPro" id="IPR036625">
    <property type="entry name" value="E3-bd_dom_sf"/>
</dbReference>
<dbReference type="PROSITE" id="PS00189">
    <property type="entry name" value="LIPOYL"/>
    <property type="match status" value="1"/>
</dbReference>
<dbReference type="PROSITE" id="PS50968">
    <property type="entry name" value="BIOTINYL_LIPOYL"/>
    <property type="match status" value="1"/>
</dbReference>
<dbReference type="PROSITE" id="PS51826">
    <property type="entry name" value="PSBD"/>
    <property type="match status" value="1"/>
</dbReference>
<dbReference type="EMBL" id="JBBBZM010000034">
    <property type="protein sequence ID" value="KAL0637468.1"/>
    <property type="molecule type" value="Genomic_DNA"/>
</dbReference>
<comment type="similarity">
    <text evidence="2 7">Belongs to the 2-oxoacid dehydrogenase family.</text>
</comment>
<dbReference type="InterPro" id="IPR001078">
    <property type="entry name" value="2-oxoacid_DH_actylTfrase"/>
</dbReference>
<dbReference type="InterPro" id="IPR023213">
    <property type="entry name" value="CAT-like_dom_sf"/>
</dbReference>
<dbReference type="Gene3D" id="2.40.50.100">
    <property type="match status" value="1"/>
</dbReference>
<evidence type="ECO:0000259" key="9">
    <source>
        <dbReference type="PROSITE" id="PS51826"/>
    </source>
</evidence>
<dbReference type="InterPro" id="IPR004167">
    <property type="entry name" value="PSBD"/>
</dbReference>
<keyword evidence="5" id="KW-0809">Transit peptide</keyword>
<protein>
    <recommendedName>
        <fullName evidence="7">Dihydrolipoamide acetyltransferase component of pyruvate dehydrogenase complex</fullName>
        <ecNumber evidence="7">2.3.1.-</ecNumber>
    </recommendedName>
</protein>
<comment type="cofactor">
    <cofactor evidence="1 7">
        <name>(R)-lipoate</name>
        <dbReference type="ChEBI" id="CHEBI:83088"/>
    </cofactor>
</comment>
<evidence type="ECO:0000313" key="11">
    <source>
        <dbReference type="Proteomes" id="UP001447188"/>
    </source>
</evidence>
<dbReference type="Proteomes" id="UP001447188">
    <property type="component" value="Unassembled WGS sequence"/>
</dbReference>
<dbReference type="Pfam" id="PF02817">
    <property type="entry name" value="E3_binding"/>
    <property type="match status" value="1"/>
</dbReference>
<dbReference type="Gene3D" id="3.30.559.10">
    <property type="entry name" value="Chloramphenicol acetyltransferase-like domain"/>
    <property type="match status" value="1"/>
</dbReference>
<evidence type="ECO:0000256" key="6">
    <source>
        <dbReference type="ARBA" id="ARBA00023315"/>
    </source>
</evidence>
<keyword evidence="6 7" id="KW-0012">Acyltransferase</keyword>
<keyword evidence="3 7" id="KW-0808">Transferase</keyword>
<dbReference type="SUPFAM" id="SSF52777">
    <property type="entry name" value="CoA-dependent acyltransferases"/>
    <property type="match status" value="1"/>
</dbReference>